<protein>
    <submittedName>
        <fullName evidence="2">Uncharacterized protein</fullName>
    </submittedName>
</protein>
<reference evidence="2" key="1">
    <citation type="submission" date="2020-11" db="EMBL/GenBank/DDBJ databases">
        <authorList>
            <consortium name="DOE Joint Genome Institute"/>
            <person name="Ahrendt S."/>
            <person name="Riley R."/>
            <person name="Andreopoulos W."/>
            <person name="Labutti K."/>
            <person name="Pangilinan J."/>
            <person name="Ruiz-Duenas F.J."/>
            <person name="Barrasa J.M."/>
            <person name="Sanchez-Garcia M."/>
            <person name="Camarero S."/>
            <person name="Miyauchi S."/>
            <person name="Serrano A."/>
            <person name="Linde D."/>
            <person name="Babiker R."/>
            <person name="Drula E."/>
            <person name="Ayuso-Fernandez I."/>
            <person name="Pacheco R."/>
            <person name="Padilla G."/>
            <person name="Ferreira P."/>
            <person name="Barriuso J."/>
            <person name="Kellner H."/>
            <person name="Castanera R."/>
            <person name="Alfaro M."/>
            <person name="Ramirez L."/>
            <person name="Pisabarro A.G."/>
            <person name="Kuo A."/>
            <person name="Tritt A."/>
            <person name="Lipzen A."/>
            <person name="He G."/>
            <person name="Yan M."/>
            <person name="Ng V."/>
            <person name="Cullen D."/>
            <person name="Martin F."/>
            <person name="Rosso M.-N."/>
            <person name="Henrissat B."/>
            <person name="Hibbett D."/>
            <person name="Martinez A.T."/>
            <person name="Grigoriev I.V."/>
        </authorList>
    </citation>
    <scope>NUCLEOTIDE SEQUENCE</scope>
    <source>
        <strain evidence="2">AH 40177</strain>
    </source>
</reference>
<dbReference type="AlphaFoldDB" id="A0A9P5PZG2"/>
<keyword evidence="3" id="KW-1185">Reference proteome</keyword>
<dbReference type="EMBL" id="JADNRY010000027">
    <property type="protein sequence ID" value="KAF9072069.1"/>
    <property type="molecule type" value="Genomic_DNA"/>
</dbReference>
<evidence type="ECO:0000256" key="1">
    <source>
        <dbReference type="SAM" id="MobiDB-lite"/>
    </source>
</evidence>
<evidence type="ECO:0000313" key="3">
    <source>
        <dbReference type="Proteomes" id="UP000772434"/>
    </source>
</evidence>
<dbReference type="Proteomes" id="UP000772434">
    <property type="component" value="Unassembled WGS sequence"/>
</dbReference>
<accession>A0A9P5PZG2</accession>
<organism evidence="2 3">
    <name type="scientific">Rhodocollybia butyracea</name>
    <dbReference type="NCBI Taxonomy" id="206335"/>
    <lineage>
        <taxon>Eukaryota</taxon>
        <taxon>Fungi</taxon>
        <taxon>Dikarya</taxon>
        <taxon>Basidiomycota</taxon>
        <taxon>Agaricomycotina</taxon>
        <taxon>Agaricomycetes</taxon>
        <taxon>Agaricomycetidae</taxon>
        <taxon>Agaricales</taxon>
        <taxon>Marasmiineae</taxon>
        <taxon>Omphalotaceae</taxon>
        <taxon>Rhodocollybia</taxon>
    </lineage>
</organism>
<feature type="region of interest" description="Disordered" evidence="1">
    <location>
        <begin position="151"/>
        <end position="175"/>
    </location>
</feature>
<comment type="caution">
    <text evidence="2">The sequence shown here is derived from an EMBL/GenBank/DDBJ whole genome shotgun (WGS) entry which is preliminary data.</text>
</comment>
<evidence type="ECO:0000313" key="2">
    <source>
        <dbReference type="EMBL" id="KAF9072069.1"/>
    </source>
</evidence>
<proteinExistence type="predicted"/>
<name>A0A9P5PZG2_9AGAR</name>
<gene>
    <name evidence="2" type="ORF">BDP27DRAFT_1401053</name>
</gene>
<sequence length="381" mass="41496">MATAAPAPHMDNTANSNPHFPSLHYNILPRIDRCSSLHTLSITSHTVNPIVLPDAAGADTTSIYPGMRGWNGRICGDVEASLKRTVRWVCNENCKPHARPGPSFHATLGGIVSTPVKCMGAACTVLGTVDKAVEGKGTGMEDEERHIFFVEDADRREKPEKSSDSSEKNRDKTTAWKREVAKNVLSPIPIQSAQEAGAKEKVFRVEKTHGRIQEQDRFGNKNRKLNEVLSRSAKGSTLQATSPESAASTAPLTILLISPRFSPDAEERAIMMTLKDSALRIPKERVIPLAPGFILKYSRAVGGGGPPVVRPAQPAGSVVMYKYQNLADSGELSSPHRYQTCSESLLKMERTGLGWVAIKSTKARMSRGAHWAKYCASLKTE</sequence>